<reference evidence="3" key="1">
    <citation type="journal article" date="2011" name="Stand. Genomic Sci.">
        <title>Genome sequence of the filamentous, gliding Thiothrix nivea neotype strain (JP2(T)).</title>
        <authorList>
            <person name="Lapidus A."/>
            <person name="Nolan M."/>
            <person name="Lucas S."/>
            <person name="Glavina Del Rio T."/>
            <person name="Tice H."/>
            <person name="Cheng J.F."/>
            <person name="Tapia R."/>
            <person name="Han C."/>
            <person name="Goodwin L."/>
            <person name="Pitluck S."/>
            <person name="Liolios K."/>
            <person name="Pagani I."/>
            <person name="Ivanova N."/>
            <person name="Huntemann M."/>
            <person name="Mavromatis K."/>
            <person name="Mikhailova N."/>
            <person name="Pati A."/>
            <person name="Chen A."/>
            <person name="Palaniappan K."/>
            <person name="Land M."/>
            <person name="Brambilla E.M."/>
            <person name="Rohde M."/>
            <person name="Abt B."/>
            <person name="Verbarg S."/>
            <person name="Goker M."/>
            <person name="Bristow J."/>
            <person name="Eisen J.A."/>
            <person name="Markowitz V."/>
            <person name="Hugenholtz P."/>
            <person name="Kyrpides N.C."/>
            <person name="Klenk H.P."/>
            <person name="Woyke T."/>
        </authorList>
    </citation>
    <scope>NUCLEOTIDE SEQUENCE [LARGE SCALE GENOMIC DNA]</scope>
    <source>
        <strain evidence="3">ATCC 35100 / DSM 5205 / JP2</strain>
    </source>
</reference>
<evidence type="ECO:0000313" key="2">
    <source>
        <dbReference type="EMBL" id="EIJ34033.1"/>
    </source>
</evidence>
<dbReference type="SUPFAM" id="SSF48452">
    <property type="entry name" value="TPR-like"/>
    <property type="match status" value="1"/>
</dbReference>
<feature type="transmembrane region" description="Helical" evidence="1">
    <location>
        <begin position="26"/>
        <end position="45"/>
    </location>
</feature>
<dbReference type="InterPro" id="IPR011990">
    <property type="entry name" value="TPR-like_helical_dom_sf"/>
</dbReference>
<dbReference type="Pfam" id="PF13432">
    <property type="entry name" value="TPR_16"/>
    <property type="match status" value="1"/>
</dbReference>
<sequence>MPILGGLLVLIQIAFAIHVIRSGREMYWLYLILFLPGIGCAIYFFTQVMPDMQNNYTVRKAGNRLLKAMDPARELRHRKDELEIADTVENRVKLADECIEAGFHDEAINLLQRCQQNGHDDPDILLKLAQAQYGADQYQASVDTLDTLISTHPNFRSHDGHLLYARGLEALGNIPQALEEYQALATSFPGEEARWRYARLLQQQGQNGRARQVLEEILLRVKRAPKYYRRKEQEWVKQAEQTLKDTRPPSA</sequence>
<organism evidence="2 3">
    <name type="scientific">Thiothrix nivea (strain ATCC 35100 / DSM 5205 / JP2)</name>
    <dbReference type="NCBI Taxonomy" id="870187"/>
    <lineage>
        <taxon>Bacteria</taxon>
        <taxon>Pseudomonadati</taxon>
        <taxon>Pseudomonadota</taxon>
        <taxon>Gammaproteobacteria</taxon>
        <taxon>Thiotrichales</taxon>
        <taxon>Thiotrichaceae</taxon>
        <taxon>Thiothrix</taxon>
    </lineage>
</organism>
<accession>A0A656HCF5</accession>
<dbReference type="AlphaFoldDB" id="A0A656HCF5"/>
<proteinExistence type="predicted"/>
<evidence type="ECO:0000256" key="1">
    <source>
        <dbReference type="SAM" id="Phobius"/>
    </source>
</evidence>
<keyword evidence="1" id="KW-1133">Transmembrane helix</keyword>
<name>A0A656HCF5_THINJ</name>
<gene>
    <name evidence="2" type="ORF">Thini_1430</name>
</gene>
<keyword evidence="1" id="KW-0472">Membrane</keyword>
<dbReference type="RefSeq" id="WP_002707976.1">
    <property type="nucleotide sequence ID" value="NZ_JH651384.1"/>
</dbReference>
<evidence type="ECO:0000313" key="3">
    <source>
        <dbReference type="Proteomes" id="UP000005317"/>
    </source>
</evidence>
<dbReference type="Pfam" id="PF14559">
    <property type="entry name" value="TPR_19"/>
    <property type="match status" value="1"/>
</dbReference>
<keyword evidence="3" id="KW-1185">Reference proteome</keyword>
<dbReference type="EMBL" id="JH651384">
    <property type="protein sequence ID" value="EIJ34033.1"/>
    <property type="molecule type" value="Genomic_DNA"/>
</dbReference>
<protein>
    <submittedName>
        <fullName evidence="2">TPR repeat-containing protein</fullName>
    </submittedName>
</protein>
<dbReference type="InterPro" id="IPR014562">
    <property type="entry name" value="UCP030959_TPR_rpt-cont"/>
</dbReference>
<keyword evidence="1" id="KW-0812">Transmembrane</keyword>
<dbReference type="PIRSF" id="PIRSF030959">
    <property type="entry name" value="UCP030959"/>
    <property type="match status" value="1"/>
</dbReference>
<dbReference type="Proteomes" id="UP000005317">
    <property type="component" value="Unassembled WGS sequence"/>
</dbReference>
<dbReference type="OrthoDB" id="7559170at2"/>
<dbReference type="Gene3D" id="1.25.40.10">
    <property type="entry name" value="Tetratricopeptide repeat domain"/>
    <property type="match status" value="1"/>
</dbReference>